<gene>
    <name evidence="2" type="ORF">FU658_08165</name>
</gene>
<evidence type="ECO:0000313" key="2">
    <source>
        <dbReference type="EMBL" id="TXK62219.1"/>
    </source>
</evidence>
<evidence type="ECO:0000256" key="1">
    <source>
        <dbReference type="SAM" id="MobiDB-lite"/>
    </source>
</evidence>
<dbReference type="Proteomes" id="UP000321248">
    <property type="component" value="Unassembled WGS sequence"/>
</dbReference>
<name>A0A5C8KPS8_9GAMM</name>
<dbReference type="EMBL" id="VRTS01000005">
    <property type="protein sequence ID" value="TXK62219.1"/>
    <property type="molecule type" value="Genomic_DNA"/>
</dbReference>
<accession>A0A5C8KPS8</accession>
<feature type="compositionally biased region" description="Basic and acidic residues" evidence="1">
    <location>
        <begin position="41"/>
        <end position="53"/>
    </location>
</feature>
<keyword evidence="3" id="KW-1185">Reference proteome</keyword>
<feature type="compositionally biased region" description="Basic and acidic residues" evidence="1">
    <location>
        <begin position="15"/>
        <end position="29"/>
    </location>
</feature>
<protein>
    <submittedName>
        <fullName evidence="2">Uncharacterized protein</fullName>
    </submittedName>
</protein>
<feature type="region of interest" description="Disordered" evidence="1">
    <location>
        <begin position="241"/>
        <end position="311"/>
    </location>
</feature>
<organism evidence="2 3">
    <name type="scientific">Alkalisalibacterium limincola</name>
    <dbReference type="NCBI Taxonomy" id="2699169"/>
    <lineage>
        <taxon>Bacteria</taxon>
        <taxon>Pseudomonadati</taxon>
        <taxon>Pseudomonadota</taxon>
        <taxon>Gammaproteobacteria</taxon>
        <taxon>Lysobacterales</taxon>
        <taxon>Lysobacteraceae</taxon>
        <taxon>Alkalisalibacterium</taxon>
    </lineage>
</organism>
<feature type="compositionally biased region" description="Basic and acidic residues" evidence="1">
    <location>
        <begin position="261"/>
        <end position="304"/>
    </location>
</feature>
<dbReference type="AlphaFoldDB" id="A0A5C8KPS8"/>
<comment type="caution">
    <text evidence="2">The sequence shown here is derived from an EMBL/GenBank/DDBJ whole genome shotgun (WGS) entry which is preliminary data.</text>
</comment>
<proteinExistence type="predicted"/>
<dbReference type="RefSeq" id="WP_147891638.1">
    <property type="nucleotide sequence ID" value="NZ_VRTS01000005.1"/>
</dbReference>
<sequence>MPAQVTHALAHQRHEKLAGGECREEEQGRRQAGWRATDPTRAGERCGGDEHQGHPGPDQPVARRGEGDKQLPGPICVAVYRDDVAPLLVEMEVVDGEMGGGRAQPQARQQSRVVEVGGEDIAGPQRDLAQAAFVPRLQPDRIQACQSVAPGVDADATLDAAVGSVGRPLRRAHRQVGTQLRGVVVVDLGVAAAGQWDQRQHLRERQTDDDDPARALARANRRPGQRDAQQRRQVEELRLGRSAHHGAQHQGYLPPAGVHPEQSKHQHGQEQHECELHVERIGERHVVCREQRQRKERTEGEAQREATPQRA</sequence>
<feature type="region of interest" description="Disordered" evidence="1">
    <location>
        <begin position="1"/>
        <end position="69"/>
    </location>
</feature>
<reference evidence="2 3" key="1">
    <citation type="submission" date="2019-08" db="EMBL/GenBank/DDBJ databases">
        <authorList>
            <person name="Karlyshev A.V."/>
        </authorList>
    </citation>
    <scope>NUCLEOTIDE SEQUENCE [LARGE SCALE GENOMIC DNA]</scope>
    <source>
        <strain evidence="2 3">Alg18-2.2</strain>
    </source>
</reference>
<evidence type="ECO:0000313" key="3">
    <source>
        <dbReference type="Proteomes" id="UP000321248"/>
    </source>
</evidence>